<name>A0A4S2M621_OPIFE</name>
<feature type="region of interest" description="Disordered" evidence="2">
    <location>
        <begin position="657"/>
        <end position="676"/>
    </location>
</feature>
<feature type="compositionally biased region" description="Pro residues" evidence="2">
    <location>
        <begin position="662"/>
        <end position="671"/>
    </location>
</feature>
<feature type="region of interest" description="Disordered" evidence="2">
    <location>
        <begin position="852"/>
        <end position="874"/>
    </location>
</feature>
<keyword evidence="1" id="KW-0175">Coiled coil</keyword>
<dbReference type="EMBL" id="SJOL01005999">
    <property type="protein sequence ID" value="TGZ69498.1"/>
    <property type="molecule type" value="Genomic_DNA"/>
</dbReference>
<dbReference type="OrthoDB" id="6253906at2759"/>
<organism evidence="3 4">
    <name type="scientific">Opisthorchis felineus</name>
    <dbReference type="NCBI Taxonomy" id="147828"/>
    <lineage>
        <taxon>Eukaryota</taxon>
        <taxon>Metazoa</taxon>
        <taxon>Spiralia</taxon>
        <taxon>Lophotrochozoa</taxon>
        <taxon>Platyhelminthes</taxon>
        <taxon>Trematoda</taxon>
        <taxon>Digenea</taxon>
        <taxon>Opisthorchiida</taxon>
        <taxon>Opisthorchiata</taxon>
        <taxon>Opisthorchiidae</taxon>
        <taxon>Opisthorchis</taxon>
    </lineage>
</organism>
<evidence type="ECO:0000313" key="3">
    <source>
        <dbReference type="EMBL" id="TGZ69498.1"/>
    </source>
</evidence>
<feature type="compositionally biased region" description="Acidic residues" evidence="2">
    <location>
        <begin position="1129"/>
        <end position="1147"/>
    </location>
</feature>
<gene>
    <name evidence="3" type="ORF">CRM22_003707</name>
</gene>
<feature type="region of interest" description="Disordered" evidence="2">
    <location>
        <begin position="732"/>
        <end position="782"/>
    </location>
</feature>
<keyword evidence="4" id="KW-1185">Reference proteome</keyword>
<dbReference type="AlphaFoldDB" id="A0A4S2M621"/>
<evidence type="ECO:0000313" key="4">
    <source>
        <dbReference type="Proteomes" id="UP000308267"/>
    </source>
</evidence>
<feature type="region of interest" description="Disordered" evidence="2">
    <location>
        <begin position="949"/>
        <end position="981"/>
    </location>
</feature>
<feature type="coiled-coil region" evidence="1">
    <location>
        <begin position="370"/>
        <end position="400"/>
    </location>
</feature>
<evidence type="ECO:0000256" key="1">
    <source>
        <dbReference type="SAM" id="Coils"/>
    </source>
</evidence>
<accession>A0A4S2M621</accession>
<feature type="compositionally biased region" description="Low complexity" evidence="2">
    <location>
        <begin position="733"/>
        <end position="743"/>
    </location>
</feature>
<feature type="compositionally biased region" description="Basic and acidic residues" evidence="2">
    <location>
        <begin position="121"/>
        <end position="131"/>
    </location>
</feature>
<proteinExistence type="predicted"/>
<feature type="region of interest" description="Disordered" evidence="2">
    <location>
        <begin position="298"/>
        <end position="329"/>
    </location>
</feature>
<feature type="coiled-coil region" evidence="1">
    <location>
        <begin position="253"/>
        <end position="290"/>
    </location>
</feature>
<feature type="region of interest" description="Disordered" evidence="2">
    <location>
        <begin position="1030"/>
        <end position="1203"/>
    </location>
</feature>
<feature type="region of interest" description="Disordered" evidence="2">
    <location>
        <begin position="518"/>
        <end position="573"/>
    </location>
</feature>
<feature type="compositionally biased region" description="Low complexity" evidence="2">
    <location>
        <begin position="137"/>
        <end position="149"/>
    </location>
</feature>
<evidence type="ECO:0000256" key="2">
    <source>
        <dbReference type="SAM" id="MobiDB-lite"/>
    </source>
</evidence>
<feature type="compositionally biased region" description="Basic and acidic residues" evidence="2">
    <location>
        <begin position="163"/>
        <end position="173"/>
    </location>
</feature>
<dbReference type="Proteomes" id="UP000308267">
    <property type="component" value="Unassembled WGS sequence"/>
</dbReference>
<protein>
    <submittedName>
        <fullName evidence="3">Uncharacterized protein</fullName>
    </submittedName>
</protein>
<feature type="compositionally biased region" description="Polar residues" evidence="2">
    <location>
        <begin position="1152"/>
        <end position="1161"/>
    </location>
</feature>
<feature type="region of interest" description="Disordered" evidence="2">
    <location>
        <begin position="121"/>
        <end position="205"/>
    </location>
</feature>
<feature type="compositionally biased region" description="Low complexity" evidence="2">
    <location>
        <begin position="1095"/>
        <end position="1106"/>
    </location>
</feature>
<comment type="caution">
    <text evidence="3">The sequence shown here is derived from an EMBL/GenBank/DDBJ whole genome shotgun (WGS) entry which is preliminary data.</text>
</comment>
<reference evidence="3 4" key="1">
    <citation type="journal article" date="2019" name="BMC Genomics">
        <title>New insights from Opisthorchis felineus genome: update on genomics of the epidemiologically important liver flukes.</title>
        <authorList>
            <person name="Ershov N.I."/>
            <person name="Mordvinov V.A."/>
            <person name="Prokhortchouk E.B."/>
            <person name="Pakharukova M.Y."/>
            <person name="Gunbin K.V."/>
            <person name="Ustyantsev K."/>
            <person name="Genaev M.A."/>
            <person name="Blinov A.G."/>
            <person name="Mazur A."/>
            <person name="Boulygina E."/>
            <person name="Tsygankova S."/>
            <person name="Khrameeva E."/>
            <person name="Chekanov N."/>
            <person name="Fan G."/>
            <person name="Xiao A."/>
            <person name="Zhang H."/>
            <person name="Xu X."/>
            <person name="Yang H."/>
            <person name="Solovyev V."/>
            <person name="Lee S.M."/>
            <person name="Liu X."/>
            <person name="Afonnikov D.A."/>
            <person name="Skryabin K.G."/>
        </authorList>
    </citation>
    <scope>NUCLEOTIDE SEQUENCE [LARGE SCALE GENOMIC DNA]</scope>
    <source>
        <strain evidence="3">AK-0245</strain>
        <tissue evidence="3">Whole organism</tissue>
    </source>
</reference>
<sequence>MLRTICVRKKGIEMQLEEYIPSKLLSVPAQNNFYTDNLTWSAKQKLSSRKLAFDADALESTRLNLFSRLTEGDPPTSPREIKTHGSPERINQVPEVFDQLAELGCNTKTCTHHGQLCACHEPKHPPTRREVPPTPPSLHLSSPPDCSLPYIPKRTSPTPPGSDRSERSVEQLKHRQNILQSTPRKFRTSVDKPPTFTDSGRPIGYDAEPEKLKALQKEIQKTNALEDPERTLAELASKLQSSQAELDSKLMKLDADNELNERKEKEREELHQLANELRAMQTELKSQFVELQEYLSKKHPTKESDTGVAKPPEQSHPSVPLPSQPALGLGSLLPSLRQVMQHASETYTTPDSKTLFERDEHHAPESSSVIAKAAAVLAVANQRRKNLENNMAALERAQQDRSMFNVLEQISKDPNTIDRARIQAIVNEAISKKKETKKASGLQQAAPYARLSRPVRAVGTERGRAVKDRCVTSPGRKNTLAELLTEYSGDAVKIRPDSPISKSNVPCNQTILIAKRRATSRPVAEPKVSRPRVLLDADEPAETSRRVSTKSVHFERKARSPKQPASKESTTSIGLIPLGRYQYSAVPPQIKESTVPSQLDTKHVDTAPEVSSKCAQTDIPSMHAVQTSTPTKTVPDPFHVDPKVVFESGTGLEYESRFAPKPVQPPPPAPQPLSRQEEDVFTRIIIQLANQIEKPKPTTTARPPVLSPSEQQLRQMVETALLEHIDPMLQPISSVRSPVPSSSLTPAPSLRPTKPTESEAEVEQTRHSSPGQQPTGPHPLRVTYDVAVGPSIQEQMAEEDRMQGVSTLHDIDDVSSHNGIPTPTPPMPEPSAGTLTKVSDHVRVRPGVQSVQTSPINLSPTGQLSSPLQPASSESMDITPLAADLPQIQSQAESTGQSEVFSLTLPNTFSDGVWLVDRSEGEAPLQVTSEAMQMLAGRLESNLVMQRSQSVASETEPESDTSVLLKHQRSDGEIPTSGPLLLRGLRSEDPLTNPLLHLMALQQSSGFDIFRLPERDRKILMKTNALLKRHEKTSRTAQSPQNSYGQAPTNLAESSPGLVKPVNMIGTSEDDDGGESKMLEWLQSLAGSPAHHTVQSSHKSPPSKQSTNATDPNKVPMLNGVEMVHFDDSDATEADVAEEEAYEDDYEPESKGNCNNSSSHKSANEPKDRPLTSGSSPPVSTRAKVMDHLRHTVTLSDDSDDAN</sequence>
<feature type="compositionally biased region" description="Polar residues" evidence="2">
    <location>
        <begin position="1035"/>
        <end position="1053"/>
    </location>
</feature>